<proteinExistence type="predicted"/>
<organism evidence="1 2">
    <name type="scientific">Propionispora hippei DSM 15287</name>
    <dbReference type="NCBI Taxonomy" id="1123003"/>
    <lineage>
        <taxon>Bacteria</taxon>
        <taxon>Bacillati</taxon>
        <taxon>Bacillota</taxon>
        <taxon>Negativicutes</taxon>
        <taxon>Selenomonadales</taxon>
        <taxon>Sporomusaceae</taxon>
        <taxon>Propionispora</taxon>
    </lineage>
</organism>
<name>A0A1M6MVK4_9FIRM</name>
<dbReference type="Proteomes" id="UP000322917">
    <property type="component" value="Unassembled WGS sequence"/>
</dbReference>
<keyword evidence="2" id="KW-1185">Reference proteome</keyword>
<evidence type="ECO:0000313" key="1">
    <source>
        <dbReference type="EMBL" id="SHJ87501.1"/>
    </source>
</evidence>
<dbReference type="RefSeq" id="WP_188128397.1">
    <property type="nucleotide sequence ID" value="NZ_FQZD01000045.1"/>
</dbReference>
<sequence>MEARMGGTCWVGIDSCKRVGKYRGWAVFWHDLSGRYGFADYPDITQLMAEHDAAECLLIDIPIGLPETSQQNAARPDQKLRSRLPGKASSVFNTPCRQAVYARDKQSAKACNLQVLQKSLSEQSLGFTPKIREVDQFLLEQPQYIGRLRESHPEFGFAILNGNKPLVSKKTFPEGLKERTQLLSEYFIQAGQAMTEIENRYPKQLLDDFIDAMVLSVIGRLGMQYGFSTIPQRPVGDSRGIPMEIVYCEPCLK</sequence>
<dbReference type="Pfam" id="PF04250">
    <property type="entry name" value="DUF429"/>
    <property type="match status" value="1"/>
</dbReference>
<protein>
    <submittedName>
        <fullName evidence="1">Predicted nuclease (RNAse H fold)</fullName>
    </submittedName>
</protein>
<accession>A0A1M6MVK4</accession>
<dbReference type="AlphaFoldDB" id="A0A1M6MVK4"/>
<reference evidence="1 2" key="1">
    <citation type="submission" date="2016-11" db="EMBL/GenBank/DDBJ databases">
        <authorList>
            <person name="Varghese N."/>
            <person name="Submissions S."/>
        </authorList>
    </citation>
    <scope>NUCLEOTIDE SEQUENCE [LARGE SCALE GENOMIC DNA]</scope>
    <source>
        <strain evidence="1 2">DSM 15287</strain>
    </source>
</reference>
<dbReference type="InterPro" id="IPR007362">
    <property type="entry name" value="DUF429"/>
</dbReference>
<dbReference type="EMBL" id="FQZD01000045">
    <property type="protein sequence ID" value="SHJ87501.1"/>
    <property type="molecule type" value="Genomic_DNA"/>
</dbReference>
<evidence type="ECO:0000313" key="2">
    <source>
        <dbReference type="Proteomes" id="UP000322917"/>
    </source>
</evidence>
<gene>
    <name evidence="1" type="ORF">SAMN02745170_03561</name>
</gene>